<dbReference type="CDD" id="cd17557">
    <property type="entry name" value="REC_Rcp-like"/>
    <property type="match status" value="1"/>
</dbReference>
<evidence type="ECO:0000313" key="4">
    <source>
        <dbReference type="Proteomes" id="UP001250932"/>
    </source>
</evidence>
<dbReference type="InterPro" id="IPR001789">
    <property type="entry name" value="Sig_transdc_resp-reg_receiver"/>
</dbReference>
<name>A0ABU3K804_9BACT</name>
<protein>
    <submittedName>
        <fullName evidence="3">Response regulator</fullName>
    </submittedName>
</protein>
<feature type="domain" description="Response regulatory" evidence="2">
    <location>
        <begin position="9"/>
        <end position="137"/>
    </location>
</feature>
<dbReference type="InterPro" id="IPR052893">
    <property type="entry name" value="TCS_response_regulator"/>
</dbReference>
<dbReference type="EMBL" id="JAQOUE010000001">
    <property type="protein sequence ID" value="MDT7042489.1"/>
    <property type="molecule type" value="Genomic_DNA"/>
</dbReference>
<dbReference type="InterPro" id="IPR011006">
    <property type="entry name" value="CheY-like_superfamily"/>
</dbReference>
<dbReference type="PANTHER" id="PTHR44520">
    <property type="entry name" value="RESPONSE REGULATOR RCP1-RELATED"/>
    <property type="match status" value="1"/>
</dbReference>
<dbReference type="SUPFAM" id="SSF52172">
    <property type="entry name" value="CheY-like"/>
    <property type="match status" value="1"/>
</dbReference>
<proteinExistence type="predicted"/>
<reference evidence="3 4" key="1">
    <citation type="journal article" date="2023" name="ISME J.">
        <title>Cultivation and genomic characterization of novel and ubiquitous marine nitrite-oxidizing bacteria from the Nitrospirales.</title>
        <authorList>
            <person name="Mueller A.J."/>
            <person name="Daebeler A."/>
            <person name="Herbold C.W."/>
            <person name="Kirkegaard R.H."/>
            <person name="Daims H."/>
        </authorList>
    </citation>
    <scope>NUCLEOTIDE SEQUENCE [LARGE SCALE GENOMIC DNA]</scope>
    <source>
        <strain evidence="3 4">EB</strain>
    </source>
</reference>
<dbReference type="RefSeq" id="WP_313832899.1">
    <property type="nucleotide sequence ID" value="NZ_JAQOUE010000001.1"/>
</dbReference>
<accession>A0ABU3K804</accession>
<evidence type="ECO:0000313" key="3">
    <source>
        <dbReference type="EMBL" id="MDT7042489.1"/>
    </source>
</evidence>
<dbReference type="SMART" id="SM00448">
    <property type="entry name" value="REC"/>
    <property type="match status" value="1"/>
</dbReference>
<dbReference type="Pfam" id="PF00072">
    <property type="entry name" value="Response_reg"/>
    <property type="match status" value="1"/>
</dbReference>
<feature type="modified residue" description="4-aspartylphosphate" evidence="1">
    <location>
        <position position="70"/>
    </location>
</feature>
<dbReference type="Proteomes" id="UP001250932">
    <property type="component" value="Unassembled WGS sequence"/>
</dbReference>
<dbReference type="PROSITE" id="PS50110">
    <property type="entry name" value="RESPONSE_REGULATORY"/>
    <property type="match status" value="1"/>
</dbReference>
<gene>
    <name evidence="3" type="ORF">PPG34_08995</name>
</gene>
<sequence length="150" mass="16683">MKVLSQTCPILLVDDNPHDYEATKRCFKQIGITNPLMYCADGDEALDLLQGQSTQTQYARPPRPSLILLDLNLPGTDGREVLNQLKQSKRLKSIPVVVLTTSSDPNDIHACYDKGANSYVVKPVDYDGLLEAMRSLCQFWLEVAEVPSMA</sequence>
<evidence type="ECO:0000259" key="2">
    <source>
        <dbReference type="PROSITE" id="PS50110"/>
    </source>
</evidence>
<evidence type="ECO:0000256" key="1">
    <source>
        <dbReference type="PROSITE-ProRule" id="PRU00169"/>
    </source>
</evidence>
<dbReference type="PANTHER" id="PTHR44520:SF2">
    <property type="entry name" value="RESPONSE REGULATOR RCP1"/>
    <property type="match status" value="1"/>
</dbReference>
<dbReference type="Gene3D" id="3.40.50.2300">
    <property type="match status" value="1"/>
</dbReference>
<keyword evidence="1" id="KW-0597">Phosphoprotein</keyword>
<comment type="caution">
    <text evidence="3">The sequence shown here is derived from an EMBL/GenBank/DDBJ whole genome shotgun (WGS) entry which is preliminary data.</text>
</comment>
<organism evidence="3 4">
    <name type="scientific">Candidatus Nitronereus thalassa</name>
    <dbReference type="NCBI Taxonomy" id="3020898"/>
    <lineage>
        <taxon>Bacteria</taxon>
        <taxon>Pseudomonadati</taxon>
        <taxon>Nitrospirota</taxon>
        <taxon>Nitrospiria</taxon>
        <taxon>Nitrospirales</taxon>
        <taxon>Nitrospiraceae</taxon>
        <taxon>Candidatus Nitronereus</taxon>
    </lineage>
</organism>
<keyword evidence="4" id="KW-1185">Reference proteome</keyword>